<proteinExistence type="predicted"/>
<evidence type="ECO:0000313" key="2">
    <source>
        <dbReference type="Proteomes" id="UP001202827"/>
    </source>
</evidence>
<organism evidence="1 2">
    <name type="scientific">Neorhizobium turbinariae</name>
    <dbReference type="NCBI Taxonomy" id="2937795"/>
    <lineage>
        <taxon>Bacteria</taxon>
        <taxon>Pseudomonadati</taxon>
        <taxon>Pseudomonadota</taxon>
        <taxon>Alphaproteobacteria</taxon>
        <taxon>Hyphomicrobiales</taxon>
        <taxon>Rhizobiaceae</taxon>
        <taxon>Rhizobium/Agrobacterium group</taxon>
        <taxon>Neorhizobium</taxon>
    </lineage>
</organism>
<reference evidence="1 2" key="1">
    <citation type="submission" date="2022-04" db="EMBL/GenBank/DDBJ databases">
        <title>Rhizobium coralii sp. nov., isolated from coral Turbinaria peltata.</title>
        <authorList>
            <person name="Sun H."/>
        </authorList>
    </citation>
    <scope>NUCLEOTIDE SEQUENCE [LARGE SCALE GENOMIC DNA]</scope>
    <source>
        <strain evidence="1 2">NTR19</strain>
    </source>
</reference>
<sequence length="64" mass="7377">MNNGSEWRRSDLETRANEVLDAARREGMQMIEDVDGRFELVFVPQRQTLKQLFSKPGPIPDDDA</sequence>
<comment type="caution">
    <text evidence="1">The sequence shown here is derived from an EMBL/GenBank/DDBJ whole genome shotgun (WGS) entry which is preliminary data.</text>
</comment>
<dbReference type="EMBL" id="JALPRY010000014">
    <property type="protein sequence ID" value="MCK8780809.1"/>
    <property type="molecule type" value="Genomic_DNA"/>
</dbReference>
<dbReference type="RefSeq" id="WP_248683391.1">
    <property type="nucleotide sequence ID" value="NZ_JALPRY010000014.1"/>
</dbReference>
<accession>A0ABT0ISF4</accession>
<dbReference type="Proteomes" id="UP001202827">
    <property type="component" value="Unassembled WGS sequence"/>
</dbReference>
<gene>
    <name evidence="1" type="ORF">M0654_12520</name>
</gene>
<keyword evidence="2" id="KW-1185">Reference proteome</keyword>
<protein>
    <submittedName>
        <fullName evidence="1">Uncharacterized protein</fullName>
    </submittedName>
</protein>
<evidence type="ECO:0000313" key="1">
    <source>
        <dbReference type="EMBL" id="MCK8780809.1"/>
    </source>
</evidence>
<name>A0ABT0ISF4_9HYPH</name>